<dbReference type="AlphaFoldDB" id="A0A210PCN3"/>
<dbReference type="EMBL" id="MXAL01000001">
    <property type="protein sequence ID" value="OWF34234.1"/>
    <property type="molecule type" value="Genomic_DNA"/>
</dbReference>
<feature type="domain" description="Cyclophilin-like" evidence="1">
    <location>
        <begin position="6"/>
        <end position="108"/>
    </location>
</feature>
<name>A0A210PCN3_9LACO</name>
<dbReference type="Pfam" id="PF18050">
    <property type="entry name" value="Cyclophil_like2"/>
    <property type="match status" value="1"/>
</dbReference>
<evidence type="ECO:0000259" key="1">
    <source>
        <dbReference type="Pfam" id="PF18050"/>
    </source>
</evidence>
<comment type="caution">
    <text evidence="2">The sequence shown here is derived from an EMBL/GenBank/DDBJ whole genome shotgun (WGS) entry which is preliminary data.</text>
</comment>
<organism evidence="2 3">
    <name type="scientific">Companilactobacillus kimchii</name>
    <dbReference type="NCBI Taxonomy" id="2801452"/>
    <lineage>
        <taxon>Bacteria</taxon>
        <taxon>Bacillati</taxon>
        <taxon>Bacillota</taxon>
        <taxon>Bacilli</taxon>
        <taxon>Lactobacillales</taxon>
        <taxon>Lactobacillaceae</taxon>
        <taxon>Companilactobacillus</taxon>
    </lineage>
</organism>
<evidence type="ECO:0000313" key="3">
    <source>
        <dbReference type="Proteomes" id="UP000196649"/>
    </source>
</evidence>
<dbReference type="InterPro" id="IPR041183">
    <property type="entry name" value="Cyclophilin-like"/>
</dbReference>
<proteinExistence type="predicted"/>
<dbReference type="SUPFAM" id="SSF50891">
    <property type="entry name" value="Cyclophilin-like"/>
    <property type="match status" value="1"/>
</dbReference>
<dbReference type="InterPro" id="IPR029000">
    <property type="entry name" value="Cyclophilin-like_dom_sf"/>
</dbReference>
<gene>
    <name evidence="2" type="ORF">LKACC12383_00147</name>
</gene>
<evidence type="ECO:0000313" key="2">
    <source>
        <dbReference type="EMBL" id="OWF34234.1"/>
    </source>
</evidence>
<accession>A0A210PCN3</accession>
<dbReference type="Proteomes" id="UP000196649">
    <property type="component" value="Unassembled WGS sequence"/>
</dbReference>
<protein>
    <recommendedName>
        <fullName evidence="1">Cyclophilin-like domain-containing protein</fullName>
    </recommendedName>
</protein>
<dbReference type="Gene3D" id="2.40.100.20">
    <property type="match status" value="1"/>
</dbReference>
<reference evidence="2 3" key="1">
    <citation type="submission" date="2017-03" db="EMBL/GenBank/DDBJ databases">
        <title>Genome sequence of Lactobacillus kimchii KACC 12383.</title>
        <authorList>
            <person name="Chun J."/>
        </authorList>
    </citation>
    <scope>NUCLEOTIDE SEQUENCE [LARGE SCALE GENOMIC DNA]</scope>
    <source>
        <strain evidence="2 3">KACC 12383</strain>
    </source>
</reference>
<dbReference type="RefSeq" id="WP_054642241.1">
    <property type="nucleotide sequence ID" value="NZ_LNUB01000004.1"/>
</dbReference>
<sequence>MTKVTINFNNQELEADFNSSDTAKSLMDRFPLKLNMMNLYSREMTYRFKEALPARKAKTGGYEAGDIGYWKPRHSFVIFYKQTGEVIGDLQIVGHITSDISGFSSLGDTEMTFNK</sequence>